<sequence length="168" mass="18383">MVVKNYNSCMNVSANEIDLDGMRNIVQRVIKTFQINTTSEDSNATLSEYDMDALADTIAYLARIGVPVFGEFWTIPDPRFPDVLIPSFGLNPYNSSDHALPARFRIEELGLVPKDNITDILRSVAPDALSSTSAPNVAQSVLNFAAAYAQAQAPLFKGDLSILELRGD</sequence>
<dbReference type="Proteomes" id="UP000799777">
    <property type="component" value="Unassembled WGS sequence"/>
</dbReference>
<evidence type="ECO:0000313" key="2">
    <source>
        <dbReference type="Proteomes" id="UP000799777"/>
    </source>
</evidence>
<keyword evidence="2" id="KW-1185">Reference proteome</keyword>
<dbReference type="Gene3D" id="1.10.1380.10">
    <property type="entry name" value="Neutral endopeptidase , domain2"/>
    <property type="match status" value="1"/>
</dbReference>
<evidence type="ECO:0000313" key="1">
    <source>
        <dbReference type="EMBL" id="KAF2029390.1"/>
    </source>
</evidence>
<proteinExistence type="predicted"/>
<dbReference type="InterPro" id="IPR042089">
    <property type="entry name" value="Peptidase_M13_dom_2"/>
</dbReference>
<protein>
    <submittedName>
        <fullName evidence="1">Uncharacterized protein</fullName>
    </submittedName>
</protein>
<gene>
    <name evidence="1" type="ORF">EK21DRAFT_112944</name>
</gene>
<dbReference type="EMBL" id="ML978201">
    <property type="protein sequence ID" value="KAF2029390.1"/>
    <property type="molecule type" value="Genomic_DNA"/>
</dbReference>
<dbReference type="AlphaFoldDB" id="A0A9P4H992"/>
<organism evidence="1 2">
    <name type="scientific">Setomelanomma holmii</name>
    <dbReference type="NCBI Taxonomy" id="210430"/>
    <lineage>
        <taxon>Eukaryota</taxon>
        <taxon>Fungi</taxon>
        <taxon>Dikarya</taxon>
        <taxon>Ascomycota</taxon>
        <taxon>Pezizomycotina</taxon>
        <taxon>Dothideomycetes</taxon>
        <taxon>Pleosporomycetidae</taxon>
        <taxon>Pleosporales</taxon>
        <taxon>Pleosporineae</taxon>
        <taxon>Phaeosphaeriaceae</taxon>
        <taxon>Setomelanomma</taxon>
    </lineage>
</organism>
<comment type="caution">
    <text evidence="1">The sequence shown here is derived from an EMBL/GenBank/DDBJ whole genome shotgun (WGS) entry which is preliminary data.</text>
</comment>
<name>A0A9P4H992_9PLEO</name>
<accession>A0A9P4H992</accession>
<reference evidence="1" key="1">
    <citation type="journal article" date="2020" name="Stud. Mycol.">
        <title>101 Dothideomycetes genomes: a test case for predicting lifestyles and emergence of pathogens.</title>
        <authorList>
            <person name="Haridas S."/>
            <person name="Albert R."/>
            <person name="Binder M."/>
            <person name="Bloem J."/>
            <person name="Labutti K."/>
            <person name="Salamov A."/>
            <person name="Andreopoulos B."/>
            <person name="Baker S."/>
            <person name="Barry K."/>
            <person name="Bills G."/>
            <person name="Bluhm B."/>
            <person name="Cannon C."/>
            <person name="Castanera R."/>
            <person name="Culley D."/>
            <person name="Daum C."/>
            <person name="Ezra D."/>
            <person name="Gonzalez J."/>
            <person name="Henrissat B."/>
            <person name="Kuo A."/>
            <person name="Liang C."/>
            <person name="Lipzen A."/>
            <person name="Lutzoni F."/>
            <person name="Magnuson J."/>
            <person name="Mondo S."/>
            <person name="Nolan M."/>
            <person name="Ohm R."/>
            <person name="Pangilinan J."/>
            <person name="Park H.-J."/>
            <person name="Ramirez L."/>
            <person name="Alfaro M."/>
            <person name="Sun H."/>
            <person name="Tritt A."/>
            <person name="Yoshinaga Y."/>
            <person name="Zwiers L.-H."/>
            <person name="Turgeon B."/>
            <person name="Goodwin S."/>
            <person name="Spatafora J."/>
            <person name="Crous P."/>
            <person name="Grigoriev I."/>
        </authorList>
    </citation>
    <scope>NUCLEOTIDE SEQUENCE</scope>
    <source>
        <strain evidence="1">CBS 110217</strain>
    </source>
</reference>